<feature type="transmembrane region" description="Helical" evidence="8">
    <location>
        <begin position="152"/>
        <end position="171"/>
    </location>
</feature>
<dbReference type="GO" id="GO:0042158">
    <property type="term" value="P:lipoprotein biosynthetic process"/>
    <property type="evidence" value="ECO:0007669"/>
    <property type="project" value="UniProtKB-UniRule"/>
</dbReference>
<feature type="transmembrane region" description="Helical" evidence="8">
    <location>
        <begin position="468"/>
        <end position="487"/>
    </location>
</feature>
<dbReference type="PANTHER" id="PTHR38686">
    <property type="entry name" value="APOLIPOPROTEIN N-ACYLTRANSFERASE"/>
    <property type="match status" value="1"/>
</dbReference>
<keyword evidence="4 8" id="KW-0812">Transmembrane</keyword>
<accession>A0A364V4Z6</accession>
<keyword evidence="2 8" id="KW-1003">Cell membrane</keyword>
<feature type="transmembrane region" description="Helical" evidence="8">
    <location>
        <begin position="38"/>
        <end position="59"/>
    </location>
</feature>
<dbReference type="PROSITE" id="PS50263">
    <property type="entry name" value="CN_HYDROLASE"/>
    <property type="match status" value="1"/>
</dbReference>
<evidence type="ECO:0000259" key="10">
    <source>
        <dbReference type="PROSITE" id="PS50263"/>
    </source>
</evidence>
<evidence type="ECO:0000256" key="6">
    <source>
        <dbReference type="ARBA" id="ARBA00023136"/>
    </source>
</evidence>
<evidence type="ECO:0000313" key="12">
    <source>
        <dbReference type="Proteomes" id="UP000251577"/>
    </source>
</evidence>
<gene>
    <name evidence="8 11" type="primary">lnt</name>
    <name evidence="11" type="ORF">DLJ54_07050</name>
</gene>
<dbReference type="Proteomes" id="UP000251577">
    <property type="component" value="Unassembled WGS sequence"/>
</dbReference>
<dbReference type="InterPro" id="IPR045378">
    <property type="entry name" value="LNT_N"/>
</dbReference>
<dbReference type="GO" id="GO:0016410">
    <property type="term" value="F:N-acyltransferase activity"/>
    <property type="evidence" value="ECO:0007669"/>
    <property type="project" value="UniProtKB-UniRule"/>
</dbReference>
<feature type="compositionally biased region" description="Basic and acidic residues" evidence="9">
    <location>
        <begin position="493"/>
        <end position="514"/>
    </location>
</feature>
<comment type="caution">
    <text evidence="11">The sequence shown here is derived from an EMBL/GenBank/DDBJ whole genome shotgun (WGS) entry which is preliminary data.</text>
</comment>
<dbReference type="Pfam" id="PF20154">
    <property type="entry name" value="LNT_N"/>
    <property type="match status" value="1"/>
</dbReference>
<keyword evidence="5 8" id="KW-1133">Transmembrane helix</keyword>
<evidence type="ECO:0000256" key="9">
    <source>
        <dbReference type="SAM" id="MobiDB-lite"/>
    </source>
</evidence>
<dbReference type="AlphaFoldDB" id="A0A364V4Z6"/>
<dbReference type="GO" id="GO:0005886">
    <property type="term" value="C:plasma membrane"/>
    <property type="evidence" value="ECO:0007669"/>
    <property type="project" value="UniProtKB-SubCell"/>
</dbReference>
<feature type="domain" description="CN hydrolase" evidence="10">
    <location>
        <begin position="186"/>
        <end position="452"/>
    </location>
</feature>
<dbReference type="CDD" id="cd07571">
    <property type="entry name" value="ALP_N-acyl_transferase"/>
    <property type="match status" value="1"/>
</dbReference>
<dbReference type="NCBIfam" id="TIGR00546">
    <property type="entry name" value="lnt"/>
    <property type="match status" value="1"/>
</dbReference>
<dbReference type="SUPFAM" id="SSF56317">
    <property type="entry name" value="Carbon-nitrogen hydrolase"/>
    <property type="match status" value="1"/>
</dbReference>
<dbReference type="UniPathway" id="UPA00666"/>
<evidence type="ECO:0000256" key="5">
    <source>
        <dbReference type="ARBA" id="ARBA00022989"/>
    </source>
</evidence>
<keyword evidence="12" id="KW-1185">Reference proteome</keyword>
<keyword evidence="3 8" id="KW-0808">Transferase</keyword>
<evidence type="ECO:0000256" key="7">
    <source>
        <dbReference type="ARBA" id="ARBA00023315"/>
    </source>
</evidence>
<comment type="subcellular location">
    <subcellularLocation>
        <location evidence="1 8">Cell membrane</location>
        <topology evidence="1 8">Multi-pass membrane protein</topology>
    </subcellularLocation>
</comment>
<keyword evidence="11" id="KW-0449">Lipoprotein</keyword>
<comment type="function">
    <text evidence="8">Catalyzes the phospholipid dependent N-acylation of the N-terminal cysteine of apolipoprotein, the last step in lipoprotein maturation.</text>
</comment>
<dbReference type="InterPro" id="IPR003010">
    <property type="entry name" value="C-N_Hydrolase"/>
</dbReference>
<evidence type="ECO:0000256" key="3">
    <source>
        <dbReference type="ARBA" id="ARBA00022679"/>
    </source>
</evidence>
<evidence type="ECO:0000313" key="11">
    <source>
        <dbReference type="EMBL" id="RAV31699.1"/>
    </source>
</evidence>
<feature type="transmembrane region" description="Helical" evidence="8">
    <location>
        <begin position="12"/>
        <end position="32"/>
    </location>
</feature>
<evidence type="ECO:0000256" key="2">
    <source>
        <dbReference type="ARBA" id="ARBA00022475"/>
    </source>
</evidence>
<dbReference type="InterPro" id="IPR004563">
    <property type="entry name" value="Apolipo_AcylTrfase"/>
</dbReference>
<proteinExistence type="inferred from homology"/>
<evidence type="ECO:0000256" key="8">
    <source>
        <dbReference type="HAMAP-Rule" id="MF_01148"/>
    </source>
</evidence>
<dbReference type="EC" id="2.3.1.269" evidence="8"/>
<organism evidence="11 12">
    <name type="scientific">Corynebacterium heidelbergense</name>
    <dbReference type="NCBI Taxonomy" id="2055947"/>
    <lineage>
        <taxon>Bacteria</taxon>
        <taxon>Bacillati</taxon>
        <taxon>Actinomycetota</taxon>
        <taxon>Actinomycetes</taxon>
        <taxon>Mycobacteriales</taxon>
        <taxon>Corynebacteriaceae</taxon>
        <taxon>Corynebacterium</taxon>
    </lineage>
</organism>
<comment type="pathway">
    <text evidence="8">Protein modification; lipoprotein biosynthesis (N-acyl transfer).</text>
</comment>
<dbReference type="PANTHER" id="PTHR38686:SF1">
    <property type="entry name" value="APOLIPOPROTEIN N-ACYLTRANSFERASE"/>
    <property type="match status" value="1"/>
</dbReference>
<evidence type="ECO:0000256" key="1">
    <source>
        <dbReference type="ARBA" id="ARBA00004651"/>
    </source>
</evidence>
<name>A0A364V4Z6_9CORY</name>
<protein>
    <recommendedName>
        <fullName evidence="8">Apolipoprotein N-acyltransferase</fullName>
        <shortName evidence="8">ALP N-acyltransferase</shortName>
        <ecNumber evidence="8">2.3.1.269</ecNumber>
    </recommendedName>
</protein>
<dbReference type="Gene3D" id="3.60.110.10">
    <property type="entry name" value="Carbon-nitrogen hydrolase"/>
    <property type="match status" value="1"/>
</dbReference>
<sequence length="514" mass="54412">MALFFATVTRRRAALLSWLSGLTLYALLLPWVGEFVGASAWIALAVVQSLYSLAFGLGLKVLLGWAAGRRGGLLVTVPAWFVAVEWVRSHWPFGGFGWGRLAWGQVGGPLAGLIRLGGPAVVTWAVVFIGLAVGWALRPARDGARGHVRPRLVSAGAAVVLSLAAVGYHAAVVRPAADYGGDANHLRVAAVQGNVPRLGLDFNSQRRAVLDNHVRETGALGRQVAAGTAPPPDVVLWPENASDISPFSNSDARAEIEWAVRAVDAPIVLGTVTSDPVPGEPGASADHNVMVAWVPQGDHPAPGERHEKRFLQPFGEYMPLRGLLRHVSSYVDRAGSFVPGTGNGVIHVPTREGRPVALGVATCYEVAFDAAFRDAVRSGAQVLVSPTNNATFGFTDMTYQQLAMSRMRAIEYDRAVVVPATSGVSALVRPDGSVESRSQIFTPAVLQGEVGLRDTRTISARVGPGVEAALATLGGVAVAIAALYTLARRRNGPRKETAGTRSTRRQEGRSHGKN</sequence>
<keyword evidence="7 8" id="KW-0012">Acyltransferase</keyword>
<reference evidence="11 12" key="1">
    <citation type="journal article" date="2018" name="Syst. Appl. Microbiol.">
        <title>Corynebacterium heidelbergense sp. nov., isolated from the preen glands of Egyptian geese (Alopochen aegyptiacus).</title>
        <authorList>
            <person name="Braun M.S."/>
            <person name="Wang E."/>
            <person name="Zimmermann S."/>
            <person name="Wink M."/>
        </authorList>
    </citation>
    <scope>NUCLEOTIDE SEQUENCE [LARGE SCALE GENOMIC DNA]</scope>
    <source>
        <strain evidence="11 12">647</strain>
    </source>
</reference>
<feature type="transmembrane region" description="Helical" evidence="8">
    <location>
        <begin position="121"/>
        <end position="140"/>
    </location>
</feature>
<feature type="transmembrane region" description="Helical" evidence="8">
    <location>
        <begin position="71"/>
        <end position="91"/>
    </location>
</feature>
<dbReference type="InterPro" id="IPR036526">
    <property type="entry name" value="C-N_Hydrolase_sf"/>
</dbReference>
<dbReference type="Pfam" id="PF00795">
    <property type="entry name" value="CN_hydrolase"/>
    <property type="match status" value="1"/>
</dbReference>
<dbReference type="HAMAP" id="MF_01148">
    <property type="entry name" value="Lnt"/>
    <property type="match status" value="1"/>
</dbReference>
<dbReference type="EMBL" id="QHCV01000066">
    <property type="protein sequence ID" value="RAV31699.1"/>
    <property type="molecule type" value="Genomic_DNA"/>
</dbReference>
<comment type="similarity">
    <text evidence="8">Belongs to the CN hydrolase family. Apolipoprotein N-acyltransferase subfamily.</text>
</comment>
<keyword evidence="6 8" id="KW-0472">Membrane</keyword>
<feature type="region of interest" description="Disordered" evidence="9">
    <location>
        <begin position="491"/>
        <end position="514"/>
    </location>
</feature>
<evidence type="ECO:0000256" key="4">
    <source>
        <dbReference type="ARBA" id="ARBA00022692"/>
    </source>
</evidence>
<comment type="catalytic activity">
    <reaction evidence="8">
        <text>N-terminal S-1,2-diacyl-sn-glyceryl-L-cysteinyl-[lipoprotein] + a glycerophospholipid = N-acyl-S-1,2-diacyl-sn-glyceryl-L-cysteinyl-[lipoprotein] + a 2-acyl-sn-glycero-3-phospholipid + H(+)</text>
        <dbReference type="Rhea" id="RHEA:48228"/>
        <dbReference type="Rhea" id="RHEA-COMP:14681"/>
        <dbReference type="Rhea" id="RHEA-COMP:14684"/>
        <dbReference type="ChEBI" id="CHEBI:15378"/>
        <dbReference type="ChEBI" id="CHEBI:136912"/>
        <dbReference type="ChEBI" id="CHEBI:140656"/>
        <dbReference type="ChEBI" id="CHEBI:140657"/>
        <dbReference type="ChEBI" id="CHEBI:140660"/>
        <dbReference type="EC" id="2.3.1.269"/>
    </reaction>
</comment>